<dbReference type="GO" id="GO:0004519">
    <property type="term" value="F:endonuclease activity"/>
    <property type="evidence" value="ECO:0007669"/>
    <property type="project" value="UniProtKB-KW"/>
</dbReference>
<evidence type="ECO:0000256" key="2">
    <source>
        <dbReference type="ARBA" id="ARBA00022759"/>
    </source>
</evidence>
<evidence type="ECO:0000259" key="4">
    <source>
        <dbReference type="PROSITE" id="PS50830"/>
    </source>
</evidence>
<comment type="caution">
    <text evidence="5">The sequence shown here is derived from an EMBL/GenBank/DDBJ whole genome shotgun (WGS) entry which is preliminary data.</text>
</comment>
<dbReference type="InterPro" id="IPR016071">
    <property type="entry name" value="Staphylococal_nuclease_OB-fold"/>
</dbReference>
<dbReference type="Gene3D" id="2.40.50.90">
    <property type="match status" value="1"/>
</dbReference>
<dbReference type="GO" id="GO:0016787">
    <property type="term" value="F:hydrolase activity"/>
    <property type="evidence" value="ECO:0007669"/>
    <property type="project" value="UniProtKB-KW"/>
</dbReference>
<dbReference type="InterPro" id="IPR035437">
    <property type="entry name" value="SNase_OB-fold_sf"/>
</dbReference>
<keyword evidence="3" id="KW-0378">Hydrolase</keyword>
<evidence type="ECO:0000313" key="6">
    <source>
        <dbReference type="Proteomes" id="UP000051373"/>
    </source>
</evidence>
<dbReference type="Proteomes" id="UP000051373">
    <property type="component" value="Unassembled WGS sequence"/>
</dbReference>
<organism evidence="5 6">
    <name type="scientific">candidate division WOR_3 bacterium SM23_42</name>
    <dbReference type="NCBI Taxonomy" id="1703779"/>
    <lineage>
        <taxon>Bacteria</taxon>
        <taxon>Bacteria division WOR-3</taxon>
    </lineage>
</organism>
<dbReference type="SMART" id="SM00318">
    <property type="entry name" value="SNc"/>
    <property type="match status" value="1"/>
</dbReference>
<dbReference type="SUPFAM" id="SSF50199">
    <property type="entry name" value="Staphylococcal nuclease"/>
    <property type="match status" value="1"/>
</dbReference>
<evidence type="ECO:0000256" key="3">
    <source>
        <dbReference type="ARBA" id="ARBA00022801"/>
    </source>
</evidence>
<evidence type="ECO:0000256" key="1">
    <source>
        <dbReference type="ARBA" id="ARBA00022722"/>
    </source>
</evidence>
<reference evidence="5 6" key="1">
    <citation type="journal article" date="2015" name="Microbiome">
        <title>Genomic resolution of linkages in carbon, nitrogen, and sulfur cycling among widespread estuary sediment bacteria.</title>
        <authorList>
            <person name="Baker B.J."/>
            <person name="Lazar C.S."/>
            <person name="Teske A.P."/>
            <person name="Dick G.J."/>
        </authorList>
    </citation>
    <scope>NUCLEOTIDE SEQUENCE [LARGE SCALE GENOMIC DNA]</scope>
    <source>
        <strain evidence="5">SM23_42</strain>
    </source>
</reference>
<protein>
    <recommendedName>
        <fullName evidence="4">TNase-like domain-containing protein</fullName>
    </recommendedName>
</protein>
<dbReference type="PANTHER" id="PTHR12302:SF3">
    <property type="entry name" value="SERINE_THREONINE-PROTEIN KINASE 31"/>
    <property type="match status" value="1"/>
</dbReference>
<name>A0A0S8FQ53_UNCW3</name>
<dbReference type="AlphaFoldDB" id="A0A0S8FQ53"/>
<sequence>MSYAYRMLMLVLLTFIFCTRTERVTEVIDGDTFKTEQGNAVRLLGINAPEIHDPGGDIAKHVLTHMVMGKNVRLERDATDKDDYGRLLRYVFVDGMFINAEMIRMGYAELRFYPPDTQYLEDIRKLEKMAIRNRQGLWAFSVFQTPDTTDTVLAKDFKRVEHVDVVSWRDADQYYGQTKIVEGRIAASNNTGKVCFLNFHENWRRYFTAVIFASDFNKFPDHPEDYYLNRVVRVRGLVKEYRGKPEIILKSPSQIEILE</sequence>
<dbReference type="PROSITE" id="PS50830">
    <property type="entry name" value="TNASE_3"/>
    <property type="match status" value="1"/>
</dbReference>
<dbReference type="PANTHER" id="PTHR12302">
    <property type="entry name" value="EBNA2 BINDING PROTEIN P100"/>
    <property type="match status" value="1"/>
</dbReference>
<dbReference type="EMBL" id="LJUJ01000023">
    <property type="protein sequence ID" value="KPK62872.1"/>
    <property type="molecule type" value="Genomic_DNA"/>
</dbReference>
<keyword evidence="2" id="KW-0255">Endonuclease</keyword>
<gene>
    <name evidence="5" type="ORF">AMJ83_09375</name>
</gene>
<dbReference type="Pfam" id="PF00565">
    <property type="entry name" value="SNase"/>
    <property type="match status" value="1"/>
</dbReference>
<feature type="domain" description="TNase-like" evidence="4">
    <location>
        <begin position="18"/>
        <end position="140"/>
    </location>
</feature>
<proteinExistence type="predicted"/>
<evidence type="ECO:0000313" key="5">
    <source>
        <dbReference type="EMBL" id="KPK62872.1"/>
    </source>
</evidence>
<keyword evidence="1" id="KW-0540">Nuclease</keyword>
<accession>A0A0S8FQ53</accession>
<dbReference type="STRING" id="1703779.AMJ83_09375"/>